<name>D4KUW3_9FIRM</name>
<organism evidence="1 2">
    <name type="scientific">Roseburia intestinalis XB6B4</name>
    <dbReference type="NCBI Taxonomy" id="718255"/>
    <lineage>
        <taxon>Bacteria</taxon>
        <taxon>Bacillati</taxon>
        <taxon>Bacillota</taxon>
        <taxon>Clostridia</taxon>
        <taxon>Lachnospirales</taxon>
        <taxon>Lachnospiraceae</taxon>
        <taxon>Roseburia</taxon>
    </lineage>
</organism>
<evidence type="ECO:0000313" key="2">
    <source>
        <dbReference type="Proteomes" id="UP000008953"/>
    </source>
</evidence>
<sequence length="36" mass="4280">MKKQVARTTGRLIVMKNTMDMQNRMFVVLFGYTKNK</sequence>
<proteinExistence type="predicted"/>
<accession>D4KUW3</accession>
<reference evidence="1 2" key="2">
    <citation type="submission" date="2010-03" db="EMBL/GenBank/DDBJ databases">
        <authorList>
            <person name="Pajon A."/>
        </authorList>
    </citation>
    <scope>NUCLEOTIDE SEQUENCE [LARGE SCALE GENOMIC DNA]</scope>
    <source>
        <strain evidence="1 2">XB6B4</strain>
    </source>
</reference>
<protein>
    <submittedName>
        <fullName evidence="1">Uncharacterized protein</fullName>
    </submittedName>
</protein>
<evidence type="ECO:0000313" key="1">
    <source>
        <dbReference type="EMBL" id="CBL11153.1"/>
    </source>
</evidence>
<reference evidence="1 2" key="1">
    <citation type="submission" date="2010-03" db="EMBL/GenBank/DDBJ databases">
        <title>The genome sequence of Roseburia intestinalis XB6B4.</title>
        <authorList>
            <consortium name="metaHIT consortium -- http://www.metahit.eu/"/>
            <person name="Pajon A."/>
            <person name="Turner K."/>
            <person name="Parkhill J."/>
            <person name="Bernalier A."/>
        </authorList>
    </citation>
    <scope>NUCLEOTIDE SEQUENCE [LARGE SCALE GENOMIC DNA]</scope>
    <source>
        <strain evidence="1 2">XB6B4</strain>
    </source>
</reference>
<dbReference type="KEGG" id="rix:RO1_03750"/>
<dbReference type="Proteomes" id="UP000008953">
    <property type="component" value="Chromosome"/>
</dbReference>
<dbReference type="HOGENOM" id="CLU_3358230_0_0_9"/>
<dbReference type="EMBL" id="FP929050">
    <property type="protein sequence ID" value="CBL11153.1"/>
    <property type="molecule type" value="Genomic_DNA"/>
</dbReference>
<gene>
    <name evidence="1" type="ORF">RO1_03750</name>
</gene>
<dbReference type="AlphaFoldDB" id="D4KUW3"/>